<feature type="non-terminal residue" evidence="1">
    <location>
        <position position="1"/>
    </location>
</feature>
<proteinExistence type="predicted"/>
<dbReference type="AlphaFoldDB" id="X1PT11"/>
<gene>
    <name evidence="1" type="ORF">S06H3_42884</name>
</gene>
<comment type="caution">
    <text evidence="1">The sequence shown here is derived from an EMBL/GenBank/DDBJ whole genome shotgun (WGS) entry which is preliminary data.</text>
</comment>
<feature type="non-terminal residue" evidence="1">
    <location>
        <position position="263"/>
    </location>
</feature>
<accession>X1PT11</accession>
<sequence>HDTRTGKRGYSIVGRNEVVFDTASEDTSRPVETRYLVTKPLELESIRTWMAPRAVKAFIEGKAPDPREVYKRVENYYRTYVDFAPDPRRYNLMSLAVMASHLYRLFSAFPRVHVRGPQESGKERASRCFAYLAFLGIFEVNPTEAAMFRLAECQATQAIDEAERFYQTGAGAGEVAPQRCLINTGYQEGARVPRVLDVLGTHKIVWFDAYAPMALASIRDLGRVTRSRFIDVLMRRTVVSDYSNRAPSEKSAEEIRDDLYMLR</sequence>
<organism evidence="1">
    <name type="scientific">marine sediment metagenome</name>
    <dbReference type="NCBI Taxonomy" id="412755"/>
    <lineage>
        <taxon>unclassified sequences</taxon>
        <taxon>metagenomes</taxon>
        <taxon>ecological metagenomes</taxon>
    </lineage>
</organism>
<reference evidence="1" key="1">
    <citation type="journal article" date="2014" name="Front. Microbiol.">
        <title>High frequency of phylogenetically diverse reductive dehalogenase-homologous genes in deep subseafloor sedimentary metagenomes.</title>
        <authorList>
            <person name="Kawai M."/>
            <person name="Futagami T."/>
            <person name="Toyoda A."/>
            <person name="Takaki Y."/>
            <person name="Nishi S."/>
            <person name="Hori S."/>
            <person name="Arai W."/>
            <person name="Tsubouchi T."/>
            <person name="Morono Y."/>
            <person name="Uchiyama I."/>
            <person name="Ito T."/>
            <person name="Fujiyama A."/>
            <person name="Inagaki F."/>
            <person name="Takami H."/>
        </authorList>
    </citation>
    <scope>NUCLEOTIDE SEQUENCE</scope>
    <source>
        <strain evidence="1">Expedition CK06-06</strain>
    </source>
</reference>
<evidence type="ECO:0000313" key="1">
    <source>
        <dbReference type="EMBL" id="GAI42240.1"/>
    </source>
</evidence>
<dbReference type="EMBL" id="BARV01026551">
    <property type="protein sequence ID" value="GAI42240.1"/>
    <property type="molecule type" value="Genomic_DNA"/>
</dbReference>
<name>X1PT11_9ZZZZ</name>
<protein>
    <submittedName>
        <fullName evidence="1">Uncharacterized protein</fullName>
    </submittedName>
</protein>